<comment type="caution">
    <text evidence="9">The sequence shown here is derived from an EMBL/GenBank/DDBJ whole genome shotgun (WGS) entry which is preliminary data.</text>
</comment>
<dbReference type="InterPro" id="IPR036388">
    <property type="entry name" value="WH-like_DNA-bd_sf"/>
</dbReference>
<evidence type="ECO:0000256" key="5">
    <source>
        <dbReference type="ARBA" id="ARBA00023306"/>
    </source>
</evidence>
<proteinExistence type="inferred from homology"/>
<evidence type="ECO:0000256" key="6">
    <source>
        <dbReference type="RuleBase" id="RU003796"/>
    </source>
</evidence>
<keyword evidence="5" id="KW-0131">Cell cycle</keyword>
<keyword evidence="2 6" id="KW-0805">Transcription regulation</keyword>
<keyword evidence="3 6" id="KW-0238">DNA-binding</keyword>
<dbReference type="EMBL" id="JBAMMX010000002">
    <property type="protein sequence ID" value="KAK6945496.1"/>
    <property type="molecule type" value="Genomic_DNA"/>
</dbReference>
<evidence type="ECO:0000256" key="2">
    <source>
        <dbReference type="ARBA" id="ARBA00023015"/>
    </source>
</evidence>
<dbReference type="GO" id="GO:0090575">
    <property type="term" value="C:RNA polymerase II transcription regulator complex"/>
    <property type="evidence" value="ECO:0007669"/>
    <property type="project" value="TreeGrafter"/>
</dbReference>
<evidence type="ECO:0000256" key="3">
    <source>
        <dbReference type="ARBA" id="ARBA00023125"/>
    </source>
</evidence>
<comment type="subcellular location">
    <subcellularLocation>
        <location evidence="6">Nucleus</location>
    </subcellularLocation>
</comment>
<keyword evidence="6" id="KW-0539">Nucleus</keyword>
<feature type="coiled-coil region" evidence="7">
    <location>
        <begin position="172"/>
        <end position="216"/>
    </location>
</feature>
<dbReference type="InterPro" id="IPR003316">
    <property type="entry name" value="E2F_WHTH_DNA-bd_dom"/>
</dbReference>
<gene>
    <name evidence="9" type="ORF">RJ641_013040</name>
</gene>
<evidence type="ECO:0000256" key="7">
    <source>
        <dbReference type="SAM" id="Coils"/>
    </source>
</evidence>
<evidence type="ECO:0000256" key="4">
    <source>
        <dbReference type="ARBA" id="ARBA00023163"/>
    </source>
</evidence>
<dbReference type="Proteomes" id="UP001370490">
    <property type="component" value="Unassembled WGS sequence"/>
</dbReference>
<accession>A0AAN8ZPN0</accession>
<dbReference type="AlphaFoldDB" id="A0AAN8ZPN0"/>
<keyword evidence="7" id="KW-0175">Coiled coil</keyword>
<dbReference type="SUPFAM" id="SSF46785">
    <property type="entry name" value="Winged helix' DNA-binding domain"/>
    <property type="match status" value="1"/>
</dbReference>
<name>A0AAN8ZPN0_9MAGN</name>
<evidence type="ECO:0000313" key="9">
    <source>
        <dbReference type="EMBL" id="KAK6945496.1"/>
    </source>
</evidence>
<dbReference type="PANTHER" id="PTHR12081:SF7">
    <property type="entry name" value="TRANSCRIPTION FACTOR EFL-3"/>
    <property type="match status" value="1"/>
</dbReference>
<dbReference type="Gene3D" id="1.10.10.10">
    <property type="entry name" value="Winged helix-like DNA-binding domain superfamily/Winged helix DNA-binding domain"/>
    <property type="match status" value="1"/>
</dbReference>
<comment type="similarity">
    <text evidence="1 6">Belongs to the E2F/DP family.</text>
</comment>
<evidence type="ECO:0000313" key="10">
    <source>
        <dbReference type="Proteomes" id="UP001370490"/>
    </source>
</evidence>
<keyword evidence="4 6" id="KW-0804">Transcription</keyword>
<dbReference type="PANTHER" id="PTHR12081">
    <property type="entry name" value="TRANSCRIPTION FACTOR E2F"/>
    <property type="match status" value="1"/>
</dbReference>
<dbReference type="InterPro" id="IPR036390">
    <property type="entry name" value="WH_DNA-bd_sf"/>
</dbReference>
<evidence type="ECO:0000259" key="8">
    <source>
        <dbReference type="SMART" id="SM01372"/>
    </source>
</evidence>
<organism evidence="9 10">
    <name type="scientific">Dillenia turbinata</name>
    <dbReference type="NCBI Taxonomy" id="194707"/>
    <lineage>
        <taxon>Eukaryota</taxon>
        <taxon>Viridiplantae</taxon>
        <taxon>Streptophyta</taxon>
        <taxon>Embryophyta</taxon>
        <taxon>Tracheophyta</taxon>
        <taxon>Spermatophyta</taxon>
        <taxon>Magnoliopsida</taxon>
        <taxon>eudicotyledons</taxon>
        <taxon>Gunneridae</taxon>
        <taxon>Pentapetalae</taxon>
        <taxon>Dilleniales</taxon>
        <taxon>Dilleniaceae</taxon>
        <taxon>Dillenia</taxon>
    </lineage>
</organism>
<feature type="domain" description="E2F/DP family winged-helix DNA-binding" evidence="8">
    <location>
        <begin position="76"/>
        <end position="159"/>
    </location>
</feature>
<dbReference type="SMART" id="SM01372">
    <property type="entry name" value="E2F_TDP"/>
    <property type="match status" value="1"/>
</dbReference>
<keyword evidence="10" id="KW-1185">Reference proteome</keyword>
<reference evidence="9 10" key="1">
    <citation type="submission" date="2023-12" db="EMBL/GenBank/DDBJ databases">
        <title>A high-quality genome assembly for Dillenia turbinata (Dilleniales).</title>
        <authorList>
            <person name="Chanderbali A."/>
        </authorList>
    </citation>
    <scope>NUCLEOTIDE SEQUENCE [LARGE SCALE GENOMIC DNA]</scope>
    <source>
        <strain evidence="9">LSX21</strain>
        <tissue evidence="9">Leaf</tissue>
    </source>
</reference>
<sequence>MTDRRGWESPPKKRKMILANESSQPKWKLSSTFYKGTPLQHLNNQTQEGGQKTDILLQAELHRKELHFENPSTSFKLNTHIKNILVQFRKVIASSQEPNHKKRRNWVRYDQEEGSNLIGLDNAASLLGVERRRIYDIVNVLESVGVLARKAKNQYSWKGFKGIPRALKELKMRLEKEKTEELLKERDKMLKQKEELETRSKEQEKLQMELKKLQNLKEFRPTMFNKLAFAYHIDITPTKRSYSSTSTQVHMLHHG</sequence>
<dbReference type="GO" id="GO:0000978">
    <property type="term" value="F:RNA polymerase II cis-regulatory region sequence-specific DNA binding"/>
    <property type="evidence" value="ECO:0007669"/>
    <property type="project" value="InterPro"/>
</dbReference>
<dbReference type="GO" id="GO:0000981">
    <property type="term" value="F:DNA-binding transcription factor activity, RNA polymerase II-specific"/>
    <property type="evidence" value="ECO:0007669"/>
    <property type="project" value="TreeGrafter"/>
</dbReference>
<evidence type="ECO:0000256" key="1">
    <source>
        <dbReference type="ARBA" id="ARBA00010940"/>
    </source>
</evidence>
<dbReference type="Pfam" id="PF02319">
    <property type="entry name" value="WHD_E2F_TDP"/>
    <property type="match status" value="1"/>
</dbReference>
<dbReference type="InterPro" id="IPR015633">
    <property type="entry name" value="E2F"/>
</dbReference>
<protein>
    <submittedName>
        <fullName evidence="9">E2F/DP family, winged-helix DNA-binding domain</fullName>
    </submittedName>
</protein>